<proteinExistence type="inferred from homology"/>
<dbReference type="FunFam" id="1.20.1250.20:FF:000061">
    <property type="entry name" value="MFS sugar transporter"/>
    <property type="match status" value="1"/>
</dbReference>
<gene>
    <name evidence="11" type="ORF">Agabi119p4_3760</name>
</gene>
<accession>A0A8H7F5B3</accession>
<feature type="transmembrane region" description="Helical" evidence="9">
    <location>
        <begin position="116"/>
        <end position="140"/>
    </location>
</feature>
<dbReference type="InterPro" id="IPR020846">
    <property type="entry name" value="MFS_dom"/>
</dbReference>
<dbReference type="EMBL" id="JABXXO010000005">
    <property type="protein sequence ID" value="KAF7777688.1"/>
    <property type="molecule type" value="Genomic_DNA"/>
</dbReference>
<keyword evidence="5 9" id="KW-1133">Transmembrane helix</keyword>
<dbReference type="InterPro" id="IPR003663">
    <property type="entry name" value="Sugar/inositol_transpt"/>
</dbReference>
<name>A0A8H7F5B3_AGABI</name>
<dbReference type="PROSITE" id="PS50850">
    <property type="entry name" value="MFS"/>
    <property type="match status" value="1"/>
</dbReference>
<dbReference type="SUPFAM" id="SSF103473">
    <property type="entry name" value="MFS general substrate transporter"/>
    <property type="match status" value="1"/>
</dbReference>
<feature type="transmembrane region" description="Helical" evidence="9">
    <location>
        <begin position="435"/>
        <end position="453"/>
    </location>
</feature>
<comment type="catalytic activity">
    <reaction evidence="7">
        <text>myo-inositol(out) + H(+)(out) = myo-inositol(in) + H(+)(in)</text>
        <dbReference type="Rhea" id="RHEA:60364"/>
        <dbReference type="ChEBI" id="CHEBI:15378"/>
        <dbReference type="ChEBI" id="CHEBI:17268"/>
    </reaction>
</comment>
<dbReference type="InterPro" id="IPR005829">
    <property type="entry name" value="Sugar_transporter_CS"/>
</dbReference>
<dbReference type="PROSITE" id="PS00216">
    <property type="entry name" value="SUGAR_TRANSPORT_1"/>
    <property type="match status" value="1"/>
</dbReference>
<feature type="transmembrane region" description="Helical" evidence="9">
    <location>
        <begin position="83"/>
        <end position="104"/>
    </location>
</feature>
<dbReference type="GO" id="GO:0005351">
    <property type="term" value="F:carbohydrate:proton symporter activity"/>
    <property type="evidence" value="ECO:0007669"/>
    <property type="project" value="TreeGrafter"/>
</dbReference>
<dbReference type="PANTHER" id="PTHR48022:SF26">
    <property type="entry name" value="MAJOR FACILITATOR SUPERFAMILY (MFS) PROFILE DOMAIN-CONTAINING PROTEIN-RELATED"/>
    <property type="match status" value="1"/>
</dbReference>
<dbReference type="PANTHER" id="PTHR48022">
    <property type="entry name" value="PLASTIDIC GLUCOSE TRANSPORTER 4"/>
    <property type="match status" value="1"/>
</dbReference>
<feature type="transmembrane region" description="Helical" evidence="9">
    <location>
        <begin position="172"/>
        <end position="191"/>
    </location>
</feature>
<evidence type="ECO:0000256" key="8">
    <source>
        <dbReference type="RuleBase" id="RU003346"/>
    </source>
</evidence>
<evidence type="ECO:0000256" key="2">
    <source>
        <dbReference type="ARBA" id="ARBA00010992"/>
    </source>
</evidence>
<feature type="transmembrane region" description="Helical" evidence="9">
    <location>
        <begin position="395"/>
        <end position="414"/>
    </location>
</feature>
<keyword evidence="3 8" id="KW-0813">Transport</keyword>
<feature type="transmembrane region" description="Helical" evidence="9">
    <location>
        <begin position="364"/>
        <end position="383"/>
    </location>
</feature>
<evidence type="ECO:0000256" key="1">
    <source>
        <dbReference type="ARBA" id="ARBA00004141"/>
    </source>
</evidence>
<evidence type="ECO:0000313" key="11">
    <source>
        <dbReference type="EMBL" id="KAF7777688.1"/>
    </source>
</evidence>
<dbReference type="PRINTS" id="PR00171">
    <property type="entry name" value="SUGRTRNSPORT"/>
</dbReference>
<feature type="transmembrane region" description="Helical" evidence="9">
    <location>
        <begin position="465"/>
        <end position="483"/>
    </location>
</feature>
<evidence type="ECO:0000256" key="4">
    <source>
        <dbReference type="ARBA" id="ARBA00022692"/>
    </source>
</evidence>
<evidence type="ECO:0000256" key="7">
    <source>
        <dbReference type="ARBA" id="ARBA00049119"/>
    </source>
</evidence>
<evidence type="ECO:0000256" key="6">
    <source>
        <dbReference type="ARBA" id="ARBA00023136"/>
    </source>
</evidence>
<evidence type="ECO:0000259" key="10">
    <source>
        <dbReference type="PROSITE" id="PS50850"/>
    </source>
</evidence>
<feature type="transmembrane region" description="Helical" evidence="9">
    <location>
        <begin position="336"/>
        <end position="357"/>
    </location>
</feature>
<sequence>MSLEKSDVDVSIDHGAASGDSIKAGKVQGKKPYFGMTGTQLNVWITIACTTGMTLFGYDQGVFGGIIVTQDFLDTMGNPNADLQGTIVSLYDIGCFFGAILTMVFGERLGRRKSFLIGITIMSIGAILQTSAFSVAHMIVARLVTGVGNGINTSTSPVWQSETSKPSWRGKLIVLGLILNIAGFSLSNWVTYGFSFVDGSLSWRFPIAFQLIFSIILFLTIPWLPESPRWLLAHGYDKEGLDVLVALEGDGTTAEDEYILTQRDEIVEAVRLEKESAPSWKDLLKGRTGNTGMVKRLILGAGTQWMQQLVGINVTSYYLPLVLQNSVGLSNTLSRLLAACNSVSYLVFSFLGLALIERAGRRKLMMWGAAGQCVCYIFITGLLSKTGDPVSGSKYGAGATAFFFLYYVFFGVCWQGVPWLYPTEINSLSMRTKGAALATASNWISNYIVVQITPTGIANIGWKFYIIWAVFNFAFVPLIWIFYPETTNRHLEDIDILYRENRGMVFAFRHKEAIQIERPERFIRLDEERLKKSHEPHARQV</sequence>
<dbReference type="Proteomes" id="UP000629468">
    <property type="component" value="Unassembled WGS sequence"/>
</dbReference>
<dbReference type="AlphaFoldDB" id="A0A8H7F5B3"/>
<comment type="similarity">
    <text evidence="2 8">Belongs to the major facilitator superfamily. Sugar transporter (TC 2.A.1.1) family.</text>
</comment>
<feature type="transmembrane region" description="Helical" evidence="9">
    <location>
        <begin position="203"/>
        <end position="224"/>
    </location>
</feature>
<comment type="caution">
    <text evidence="11">The sequence shown here is derived from an EMBL/GenBank/DDBJ whole genome shotgun (WGS) entry which is preliminary data.</text>
</comment>
<dbReference type="NCBIfam" id="TIGR00879">
    <property type="entry name" value="SP"/>
    <property type="match status" value="1"/>
</dbReference>
<dbReference type="Pfam" id="PF00083">
    <property type="entry name" value="Sugar_tr"/>
    <property type="match status" value="1"/>
</dbReference>
<dbReference type="GO" id="GO:0016020">
    <property type="term" value="C:membrane"/>
    <property type="evidence" value="ECO:0007669"/>
    <property type="project" value="UniProtKB-SubCell"/>
</dbReference>
<reference evidence="11 12" key="1">
    <citation type="journal article" name="Sci. Rep.">
        <title>Telomere-to-telomere assembled and centromere annotated genomes of the two main subspecies of the button mushroom Agaricus bisporus reveal especially polymorphic chromosome ends.</title>
        <authorList>
            <person name="Sonnenberg A.S.M."/>
            <person name="Sedaghat-Telgerd N."/>
            <person name="Lavrijssen B."/>
            <person name="Ohm R.A."/>
            <person name="Hendrickx P.M."/>
            <person name="Scholtmeijer K."/>
            <person name="Baars J.J.P."/>
            <person name="van Peer A."/>
        </authorList>
    </citation>
    <scope>NUCLEOTIDE SEQUENCE [LARGE SCALE GENOMIC DNA]</scope>
    <source>
        <strain evidence="11 12">H119_p4</strain>
    </source>
</reference>
<evidence type="ECO:0000256" key="3">
    <source>
        <dbReference type="ARBA" id="ARBA00022448"/>
    </source>
</evidence>
<keyword evidence="6 9" id="KW-0472">Membrane</keyword>
<dbReference type="InterPro" id="IPR005828">
    <property type="entry name" value="MFS_sugar_transport-like"/>
</dbReference>
<keyword evidence="4 9" id="KW-0812">Transmembrane</keyword>
<dbReference type="InterPro" id="IPR036259">
    <property type="entry name" value="MFS_trans_sf"/>
</dbReference>
<dbReference type="InterPro" id="IPR050360">
    <property type="entry name" value="MFS_Sugar_Transporters"/>
</dbReference>
<evidence type="ECO:0000256" key="9">
    <source>
        <dbReference type="SAM" id="Phobius"/>
    </source>
</evidence>
<evidence type="ECO:0000256" key="5">
    <source>
        <dbReference type="ARBA" id="ARBA00022989"/>
    </source>
</evidence>
<protein>
    <recommendedName>
        <fullName evidence="10">Major facilitator superfamily (MFS) profile domain-containing protein</fullName>
    </recommendedName>
</protein>
<evidence type="ECO:0000313" key="12">
    <source>
        <dbReference type="Proteomes" id="UP000629468"/>
    </source>
</evidence>
<comment type="subcellular location">
    <subcellularLocation>
        <location evidence="1">Membrane</location>
        <topology evidence="1">Multi-pass membrane protein</topology>
    </subcellularLocation>
</comment>
<organism evidence="11 12">
    <name type="scientific">Agaricus bisporus var. burnettii</name>
    <dbReference type="NCBI Taxonomy" id="192524"/>
    <lineage>
        <taxon>Eukaryota</taxon>
        <taxon>Fungi</taxon>
        <taxon>Dikarya</taxon>
        <taxon>Basidiomycota</taxon>
        <taxon>Agaricomycotina</taxon>
        <taxon>Agaricomycetes</taxon>
        <taxon>Agaricomycetidae</taxon>
        <taxon>Agaricales</taxon>
        <taxon>Agaricineae</taxon>
        <taxon>Agaricaceae</taxon>
        <taxon>Agaricus</taxon>
    </lineage>
</organism>
<feature type="domain" description="Major facilitator superfamily (MFS) profile" evidence="10">
    <location>
        <begin position="45"/>
        <end position="487"/>
    </location>
</feature>
<dbReference type="Gene3D" id="1.20.1250.20">
    <property type="entry name" value="MFS general substrate transporter like domains"/>
    <property type="match status" value="1"/>
</dbReference>